<dbReference type="Gramene" id="Pp3c10_15107V3.1">
    <property type="protein sequence ID" value="Pp3c10_15107V3.1"/>
    <property type="gene ID" value="Pp3c10_15107"/>
</dbReference>
<protein>
    <recommendedName>
        <fullName evidence="4">Reverse transcriptase Ty1/copia-type domain-containing protein</fullName>
    </recommendedName>
</protein>
<dbReference type="PANTHER" id="PTHR11439:SF463">
    <property type="entry name" value="REVERSE TRANSCRIPTASE TY1_COPIA-TYPE DOMAIN-CONTAINING PROTEIN"/>
    <property type="match status" value="1"/>
</dbReference>
<evidence type="ECO:0008006" key="4">
    <source>
        <dbReference type="Google" id="ProtNLM"/>
    </source>
</evidence>
<name>A0A2K1JZ25_PHYPA</name>
<reference evidence="2" key="3">
    <citation type="submission" date="2020-12" db="UniProtKB">
        <authorList>
            <consortium name="EnsemblPlants"/>
        </authorList>
    </citation>
    <scope>IDENTIFICATION</scope>
</reference>
<evidence type="ECO:0000313" key="2">
    <source>
        <dbReference type="EnsemblPlants" id="Pp3c10_15107V3.1"/>
    </source>
</evidence>
<dbReference type="Proteomes" id="UP000006727">
    <property type="component" value="Chromosome 10"/>
</dbReference>
<organism evidence="1">
    <name type="scientific">Physcomitrium patens</name>
    <name type="common">Spreading-leaved earth moss</name>
    <name type="synonym">Physcomitrella patens</name>
    <dbReference type="NCBI Taxonomy" id="3218"/>
    <lineage>
        <taxon>Eukaryota</taxon>
        <taxon>Viridiplantae</taxon>
        <taxon>Streptophyta</taxon>
        <taxon>Embryophyta</taxon>
        <taxon>Bryophyta</taxon>
        <taxon>Bryophytina</taxon>
        <taxon>Bryopsida</taxon>
        <taxon>Funariidae</taxon>
        <taxon>Funariales</taxon>
        <taxon>Funariaceae</taxon>
        <taxon>Physcomitrium</taxon>
    </lineage>
</organism>
<evidence type="ECO:0000313" key="3">
    <source>
        <dbReference type="Proteomes" id="UP000006727"/>
    </source>
</evidence>
<reference evidence="1 3" key="1">
    <citation type="journal article" date="2008" name="Science">
        <title>The Physcomitrella genome reveals evolutionary insights into the conquest of land by plants.</title>
        <authorList>
            <person name="Rensing S."/>
            <person name="Lang D."/>
            <person name="Zimmer A."/>
            <person name="Terry A."/>
            <person name="Salamov A."/>
            <person name="Shapiro H."/>
            <person name="Nishiyama T."/>
            <person name="Perroud P.-F."/>
            <person name="Lindquist E."/>
            <person name="Kamisugi Y."/>
            <person name="Tanahashi T."/>
            <person name="Sakakibara K."/>
            <person name="Fujita T."/>
            <person name="Oishi K."/>
            <person name="Shin-I T."/>
            <person name="Kuroki Y."/>
            <person name="Toyoda A."/>
            <person name="Suzuki Y."/>
            <person name="Hashimoto A."/>
            <person name="Yamaguchi K."/>
            <person name="Sugano A."/>
            <person name="Kohara Y."/>
            <person name="Fujiyama A."/>
            <person name="Anterola A."/>
            <person name="Aoki S."/>
            <person name="Ashton N."/>
            <person name="Barbazuk W.B."/>
            <person name="Barker E."/>
            <person name="Bennetzen J."/>
            <person name="Bezanilla M."/>
            <person name="Blankenship R."/>
            <person name="Cho S.H."/>
            <person name="Dutcher S."/>
            <person name="Estelle M."/>
            <person name="Fawcett J.A."/>
            <person name="Gundlach H."/>
            <person name="Hanada K."/>
            <person name="Heyl A."/>
            <person name="Hicks K.A."/>
            <person name="Hugh J."/>
            <person name="Lohr M."/>
            <person name="Mayer K."/>
            <person name="Melkozernov A."/>
            <person name="Murata T."/>
            <person name="Nelson D."/>
            <person name="Pils B."/>
            <person name="Prigge M."/>
            <person name="Reiss B."/>
            <person name="Renner T."/>
            <person name="Rombauts S."/>
            <person name="Rushton P."/>
            <person name="Sanderfoot A."/>
            <person name="Schween G."/>
            <person name="Shiu S.-H."/>
            <person name="Stueber K."/>
            <person name="Theodoulou F.L."/>
            <person name="Tu H."/>
            <person name="Van de Peer Y."/>
            <person name="Verrier P.J."/>
            <person name="Waters E."/>
            <person name="Wood A."/>
            <person name="Yang L."/>
            <person name="Cove D."/>
            <person name="Cuming A."/>
            <person name="Hasebe M."/>
            <person name="Lucas S."/>
            <person name="Mishler D.B."/>
            <person name="Reski R."/>
            <person name="Grigoriev I."/>
            <person name="Quatrano R.S."/>
            <person name="Boore J.L."/>
        </authorList>
    </citation>
    <scope>NUCLEOTIDE SEQUENCE [LARGE SCALE GENOMIC DNA]</scope>
    <source>
        <strain evidence="2 3">cv. Gransden 2004</strain>
    </source>
</reference>
<dbReference type="EnsemblPlants" id="Pp3c10_15107V3.1">
    <property type="protein sequence ID" value="Pp3c10_15107V3.1"/>
    <property type="gene ID" value="Pp3c10_15107"/>
</dbReference>
<dbReference type="InParanoid" id="A0A2K1JZ25"/>
<dbReference type="PANTHER" id="PTHR11439">
    <property type="entry name" value="GAG-POL-RELATED RETROTRANSPOSON"/>
    <property type="match status" value="1"/>
</dbReference>
<reference evidence="1 3" key="2">
    <citation type="journal article" date="2018" name="Plant J.">
        <title>The Physcomitrella patens chromosome-scale assembly reveals moss genome structure and evolution.</title>
        <authorList>
            <person name="Lang D."/>
            <person name="Ullrich K.K."/>
            <person name="Murat F."/>
            <person name="Fuchs J."/>
            <person name="Jenkins J."/>
            <person name="Haas F.B."/>
            <person name="Piednoel M."/>
            <person name="Gundlach H."/>
            <person name="Van Bel M."/>
            <person name="Meyberg R."/>
            <person name="Vives C."/>
            <person name="Morata J."/>
            <person name="Symeonidi A."/>
            <person name="Hiss M."/>
            <person name="Muchero W."/>
            <person name="Kamisugi Y."/>
            <person name="Saleh O."/>
            <person name="Blanc G."/>
            <person name="Decker E.L."/>
            <person name="van Gessel N."/>
            <person name="Grimwood J."/>
            <person name="Hayes R.D."/>
            <person name="Graham S.W."/>
            <person name="Gunter L.E."/>
            <person name="McDaniel S.F."/>
            <person name="Hoernstein S.N.W."/>
            <person name="Larsson A."/>
            <person name="Li F.W."/>
            <person name="Perroud P.F."/>
            <person name="Phillips J."/>
            <person name="Ranjan P."/>
            <person name="Rokshar D.S."/>
            <person name="Rothfels C.J."/>
            <person name="Schneider L."/>
            <person name="Shu S."/>
            <person name="Stevenson D.W."/>
            <person name="Thummler F."/>
            <person name="Tillich M."/>
            <person name="Villarreal Aguilar J.C."/>
            <person name="Widiez T."/>
            <person name="Wong G.K."/>
            <person name="Wymore A."/>
            <person name="Zhang Y."/>
            <person name="Zimmer A.D."/>
            <person name="Quatrano R.S."/>
            <person name="Mayer K.F.X."/>
            <person name="Goodstein D."/>
            <person name="Casacuberta J.M."/>
            <person name="Vandepoele K."/>
            <person name="Reski R."/>
            <person name="Cuming A.C."/>
            <person name="Tuskan G.A."/>
            <person name="Maumus F."/>
            <person name="Salse J."/>
            <person name="Schmutz J."/>
            <person name="Rensing S.A."/>
        </authorList>
    </citation>
    <scope>NUCLEOTIDE SEQUENCE [LARGE SCALE GENOMIC DNA]</scope>
    <source>
        <strain evidence="2 3">cv. Gransden 2004</strain>
    </source>
</reference>
<accession>A0A2K1JZ25</accession>
<sequence length="118" mass="13863">MIRRNFDANMYNMHKGGDIVLFMLYIDDPFVTGLVFINNTQTPLCDATLFFQLVRKFIFLTIIRSNIAYALNKGSNFMSKPKDIHLEATKHILYDIKYIMDYGICYHKEGSYTIIKYI</sequence>
<dbReference type="EMBL" id="ABEU02000010">
    <property type="protein sequence ID" value="PNR46781.1"/>
    <property type="molecule type" value="Genomic_DNA"/>
</dbReference>
<gene>
    <name evidence="1" type="ORF">PHYPA_013901</name>
</gene>
<proteinExistence type="predicted"/>
<dbReference type="AlphaFoldDB" id="A0A2K1JZ25"/>
<keyword evidence="3" id="KW-1185">Reference proteome</keyword>
<evidence type="ECO:0000313" key="1">
    <source>
        <dbReference type="EMBL" id="PNR46781.1"/>
    </source>
</evidence>